<gene>
    <name evidence="2" type="ORF">D0Y96_15405</name>
</gene>
<dbReference type="OrthoDB" id="97812at2"/>
<feature type="domain" description="TonB-dependent transporter Oar-like beta-barrel" evidence="1">
    <location>
        <begin position="258"/>
        <end position="1249"/>
    </location>
</feature>
<protein>
    <recommendedName>
        <fullName evidence="1">TonB-dependent transporter Oar-like beta-barrel domain-containing protein</fullName>
    </recommendedName>
</protein>
<proteinExistence type="predicted"/>
<name>A0A372ILM1_9BACT</name>
<dbReference type="Pfam" id="PF25183">
    <property type="entry name" value="OMP_b-brl_4"/>
    <property type="match status" value="1"/>
</dbReference>
<dbReference type="InterPro" id="IPR057601">
    <property type="entry name" value="Oar-like_b-barrel"/>
</dbReference>
<dbReference type="GO" id="GO:0009279">
    <property type="term" value="C:cell outer membrane"/>
    <property type="evidence" value="ECO:0007669"/>
    <property type="project" value="TreeGrafter"/>
</dbReference>
<dbReference type="InterPro" id="IPR039426">
    <property type="entry name" value="TonB-dep_rcpt-like"/>
</dbReference>
<dbReference type="Gene3D" id="2.60.40.1120">
    <property type="entry name" value="Carboxypeptidase-like, regulatory domain"/>
    <property type="match status" value="1"/>
</dbReference>
<dbReference type="InterPro" id="IPR013784">
    <property type="entry name" value="Carb-bd-like_fold"/>
</dbReference>
<evidence type="ECO:0000259" key="1">
    <source>
        <dbReference type="Pfam" id="PF25183"/>
    </source>
</evidence>
<dbReference type="GO" id="GO:0015344">
    <property type="term" value="F:siderophore uptake transmembrane transporter activity"/>
    <property type="evidence" value="ECO:0007669"/>
    <property type="project" value="TreeGrafter"/>
</dbReference>
<evidence type="ECO:0000313" key="3">
    <source>
        <dbReference type="Proteomes" id="UP000264702"/>
    </source>
</evidence>
<evidence type="ECO:0000313" key="2">
    <source>
        <dbReference type="EMBL" id="RFU15826.1"/>
    </source>
</evidence>
<dbReference type="AlphaFoldDB" id="A0A372ILM1"/>
<reference evidence="2 3" key="1">
    <citation type="submission" date="2018-08" db="EMBL/GenBank/DDBJ databases">
        <title>Acidipila sp. 4G-K13, an acidobacterium isolated from forest soil.</title>
        <authorList>
            <person name="Gao Z.-H."/>
            <person name="Qiu L.-H."/>
        </authorList>
    </citation>
    <scope>NUCLEOTIDE SEQUENCE [LARGE SCALE GENOMIC DNA]</scope>
    <source>
        <strain evidence="2 3">4G-K13</strain>
    </source>
</reference>
<accession>A0A372ILM1</accession>
<dbReference type="Proteomes" id="UP000264702">
    <property type="component" value="Unassembled WGS sequence"/>
</dbReference>
<dbReference type="RefSeq" id="WP_117301627.1">
    <property type="nucleotide sequence ID" value="NZ_QVQT02000005.1"/>
</dbReference>
<sequence>MVRKIATLLREAHTGFVILCLLLTAPFVQAQIRSGTITGSVTDPSGAIVVDAGVTVTDTGTNATYTTKTTSSGSYTVPYLETGTYSVSITHSGFVTFSETGLQLNPSQTARVDAVLQIGAASTKVEVHALAEQLQTDSSTVSAGVDSLVIDSIPNVTENPLYYATLQNGVQPRNEASTSQTLNSFGIGVAGRAQFSAIGVNGGRAFENDIQLDGLPIMGDGFNEASIIPNEEGIQEVRVISNDFDAQYGRGQAVMSITTKSGTNEFHGQASYMIRNEALNANTWGNNDQNISRKAFKVNDFGGAVTGPIKRNSIFFSSSYHLLRFNQGQTYLETVPTALERVGNFSNTFQQDANGAAQPAQIFNPFSVTQLGPDLYQRAPFPNAIIPNPNPEAVYMYSFYPTPNRTPDDVYNTNNFTSTVVNTVRRQTLNNRIDYKRGIHSIYGSGGFDFGTILQPNAFGTAGFNNDPATTKDRNPYAQIGDTIVLSPTLFVDVRYGATRTDTINFAGNHSGFTQYDKFGIPSATQSLFAEPGAAPVVNPNGFGGSTGGSNWAALSGGQFANKQEHQISHAINGSVTKVHGNWTFKEGAEYRVILANYTDFEEGSANIGGCCAGDPGGNYTFEYATAEGKVAPGNTSPLESGMSGATMLVGEGVWFVRPGANLKPAYAAKYFGIYSQNDWQVRPGLTLNLGLRWDVQPGVTERYNRMSGIDFTKKNAFGTMGAIDFPGTMGYSRNLWDTEYHDFQPRLGAAWQVRPGTVVRAGFGITYLPSNTGYFSSPNDYGEAPFAPGNQALPYGSNPHGVPVTQFTDPSPLVVATGSNASAPQIYGTGEALFDRHLKNQIAKQGNVFIEQAFGGRSQWLFSLGWSGSWSDHLTTRNLPFEDLQSLPAATLAGWKNQYIASNGATDPSSVQVANPYQPATGPLTPFQGSLAARTIEQFIPLLPYPHLYGAGLNGSTGFARYNSLQVRLNHAFSSGLHLDLNYTWGKELDFTTTGIEDGQGVNYGGNTGTPDLVDNRLNQNYGLADLPHRFVATLVYESPFGSKGHFTLSNAVARQVLGDWSLGSVVTAQDGMPFVISMSNAGSITSRVDRVPGQPLQVPKGLQHWYNGSTTVTLPCGKTVTPQKYTFLKYNACAFTGETLTTPDGSIHPNLYWNGDAAQTSGGLRGPGRFNVDFSLRRSFPVTERISLQVSAEASNLLNHAEFNGSYTGSLGSPNLVNNPGGGLIPGLGTSSTYGTLGVTTFDPRQITMHARVVF</sequence>
<dbReference type="SUPFAM" id="SSF56935">
    <property type="entry name" value="Porins"/>
    <property type="match status" value="1"/>
</dbReference>
<dbReference type="SUPFAM" id="SSF49452">
    <property type="entry name" value="Starch-binding domain-like"/>
    <property type="match status" value="1"/>
</dbReference>
<dbReference type="EMBL" id="QVQT01000005">
    <property type="protein sequence ID" value="RFU15826.1"/>
    <property type="molecule type" value="Genomic_DNA"/>
</dbReference>
<dbReference type="Pfam" id="PF13620">
    <property type="entry name" value="CarboxypepD_reg"/>
    <property type="match status" value="1"/>
</dbReference>
<comment type="caution">
    <text evidence="2">The sequence shown here is derived from an EMBL/GenBank/DDBJ whole genome shotgun (WGS) entry which is preliminary data.</text>
</comment>
<dbReference type="PANTHER" id="PTHR30069">
    <property type="entry name" value="TONB-DEPENDENT OUTER MEMBRANE RECEPTOR"/>
    <property type="match status" value="1"/>
</dbReference>
<keyword evidence="3" id="KW-1185">Reference proteome</keyword>
<dbReference type="PANTHER" id="PTHR30069:SF46">
    <property type="entry name" value="OAR PROTEIN"/>
    <property type="match status" value="1"/>
</dbReference>
<dbReference type="GO" id="GO:0030246">
    <property type="term" value="F:carbohydrate binding"/>
    <property type="evidence" value="ECO:0007669"/>
    <property type="project" value="InterPro"/>
</dbReference>
<dbReference type="GO" id="GO:0044718">
    <property type="term" value="P:siderophore transmembrane transport"/>
    <property type="evidence" value="ECO:0007669"/>
    <property type="project" value="TreeGrafter"/>
</dbReference>
<organism evidence="2 3">
    <name type="scientific">Paracidobacterium acidisoli</name>
    <dbReference type="NCBI Taxonomy" id="2303751"/>
    <lineage>
        <taxon>Bacteria</taxon>
        <taxon>Pseudomonadati</taxon>
        <taxon>Acidobacteriota</taxon>
        <taxon>Terriglobia</taxon>
        <taxon>Terriglobales</taxon>
        <taxon>Acidobacteriaceae</taxon>
        <taxon>Paracidobacterium</taxon>
    </lineage>
</organism>